<feature type="transmembrane region" description="Helical" evidence="10">
    <location>
        <begin position="93"/>
        <end position="114"/>
    </location>
</feature>
<dbReference type="EMBL" id="HG806815">
    <property type="protein sequence ID" value="CDW59988.1"/>
    <property type="molecule type" value="Genomic_DNA"/>
</dbReference>
<feature type="transmembrane region" description="Helical" evidence="10">
    <location>
        <begin position="20"/>
        <end position="37"/>
    </location>
</feature>
<evidence type="ECO:0000256" key="2">
    <source>
        <dbReference type="ARBA" id="ARBA00008472"/>
    </source>
</evidence>
<reference evidence="11" key="1">
    <citation type="submission" date="2014-01" db="EMBL/GenBank/DDBJ databases">
        <authorList>
            <person name="Aslett M."/>
        </authorList>
    </citation>
    <scope>NUCLEOTIDE SEQUENCE</scope>
</reference>
<dbReference type="Proteomes" id="UP000030665">
    <property type="component" value="Unassembled WGS sequence"/>
</dbReference>
<evidence type="ECO:0000256" key="1">
    <source>
        <dbReference type="ARBA" id="ARBA00004370"/>
    </source>
</evidence>
<dbReference type="GO" id="GO:0008137">
    <property type="term" value="F:NADH dehydrogenase (ubiquinone) activity"/>
    <property type="evidence" value="ECO:0007669"/>
    <property type="project" value="UniProtKB-EC"/>
</dbReference>
<keyword evidence="5 10" id="KW-0812">Transmembrane</keyword>
<keyword evidence="6 10" id="KW-1133">Transmembrane helix</keyword>
<dbReference type="Gene3D" id="1.20.58.1610">
    <property type="entry name" value="NADH:ubiquinone/plastoquinone oxidoreductase, chain 3"/>
    <property type="match status" value="1"/>
</dbReference>
<keyword evidence="7 10" id="KW-0472">Membrane</keyword>
<accession>A0A077ZJW8</accession>
<evidence type="ECO:0000256" key="3">
    <source>
        <dbReference type="ARBA" id="ARBA00021007"/>
    </source>
</evidence>
<dbReference type="InterPro" id="IPR038430">
    <property type="entry name" value="NDAH_ubi_oxred_su3_sf"/>
</dbReference>
<reference evidence="11" key="2">
    <citation type="submission" date="2014-03" db="EMBL/GenBank/DDBJ databases">
        <title>The whipworm genome and dual-species transcriptomics of an intimate host-pathogen interaction.</title>
        <authorList>
            <person name="Foth B.J."/>
            <person name="Tsai I.J."/>
            <person name="Reid A.J."/>
            <person name="Bancroft A.J."/>
            <person name="Nichol S."/>
            <person name="Tracey A."/>
            <person name="Holroyd N."/>
            <person name="Cotton J.A."/>
            <person name="Stanley E.J."/>
            <person name="Zarowiecki M."/>
            <person name="Liu J.Z."/>
            <person name="Huckvale T."/>
            <person name="Cooper P.J."/>
            <person name="Grencis R.K."/>
            <person name="Berriman M."/>
        </authorList>
    </citation>
    <scope>NUCLEOTIDE SEQUENCE [LARGE SCALE GENOMIC DNA]</scope>
</reference>
<protein>
    <recommendedName>
        <fullName evidence="3">NADH-ubiquinone oxidoreductase chain 3</fullName>
    </recommendedName>
    <alternativeName>
        <fullName evidence="8">NADH dehydrogenase subunit 3</fullName>
    </alternativeName>
</protein>
<evidence type="ECO:0000256" key="5">
    <source>
        <dbReference type="ARBA" id="ARBA00022692"/>
    </source>
</evidence>
<comment type="similarity">
    <text evidence="2">Belongs to the complex I subunit 3 family.</text>
</comment>
<name>A0A077ZJW8_TRITR</name>
<comment type="catalytic activity">
    <reaction evidence="9">
        <text>a ubiquinone + NADH + 5 H(+)(in) = a ubiquinol + NAD(+) + 4 H(+)(out)</text>
        <dbReference type="Rhea" id="RHEA:29091"/>
        <dbReference type="Rhea" id="RHEA-COMP:9565"/>
        <dbReference type="Rhea" id="RHEA-COMP:9566"/>
        <dbReference type="ChEBI" id="CHEBI:15378"/>
        <dbReference type="ChEBI" id="CHEBI:16389"/>
        <dbReference type="ChEBI" id="CHEBI:17976"/>
        <dbReference type="ChEBI" id="CHEBI:57540"/>
        <dbReference type="ChEBI" id="CHEBI:57945"/>
        <dbReference type="EC" id="7.1.1.2"/>
    </reaction>
</comment>
<proteinExistence type="inferred from homology"/>
<organism evidence="11 12">
    <name type="scientific">Trichuris trichiura</name>
    <name type="common">Whipworm</name>
    <name type="synonym">Trichocephalus trichiurus</name>
    <dbReference type="NCBI Taxonomy" id="36087"/>
    <lineage>
        <taxon>Eukaryota</taxon>
        <taxon>Metazoa</taxon>
        <taxon>Ecdysozoa</taxon>
        <taxon>Nematoda</taxon>
        <taxon>Enoplea</taxon>
        <taxon>Dorylaimia</taxon>
        <taxon>Trichinellida</taxon>
        <taxon>Trichuridae</taxon>
        <taxon>Trichuris</taxon>
    </lineage>
</organism>
<keyword evidence="12" id="KW-1185">Reference proteome</keyword>
<dbReference type="PANTHER" id="PTHR11058:SF9">
    <property type="entry name" value="NADH-UBIQUINONE OXIDOREDUCTASE CHAIN 3"/>
    <property type="match status" value="1"/>
</dbReference>
<comment type="subcellular location">
    <subcellularLocation>
        <location evidence="1">Membrane</location>
    </subcellularLocation>
</comment>
<keyword evidence="4" id="KW-0813">Transport</keyword>
<evidence type="ECO:0000256" key="7">
    <source>
        <dbReference type="ARBA" id="ARBA00023136"/>
    </source>
</evidence>
<evidence type="ECO:0000256" key="4">
    <source>
        <dbReference type="ARBA" id="ARBA00022448"/>
    </source>
</evidence>
<evidence type="ECO:0000256" key="6">
    <source>
        <dbReference type="ARBA" id="ARBA00022989"/>
    </source>
</evidence>
<evidence type="ECO:0000256" key="10">
    <source>
        <dbReference type="SAM" id="Phobius"/>
    </source>
</evidence>
<keyword evidence="11" id="KW-0830">Ubiquinone</keyword>
<dbReference type="AlphaFoldDB" id="A0A077ZJW8"/>
<dbReference type="PANTHER" id="PTHR11058">
    <property type="entry name" value="NADH-UBIQUINONE OXIDOREDUCTASE CHAIN 3"/>
    <property type="match status" value="1"/>
</dbReference>
<evidence type="ECO:0000313" key="12">
    <source>
        <dbReference type="Proteomes" id="UP000030665"/>
    </source>
</evidence>
<dbReference type="GO" id="GO:0030964">
    <property type="term" value="C:NADH dehydrogenase complex"/>
    <property type="evidence" value="ECO:0007669"/>
    <property type="project" value="TreeGrafter"/>
</dbReference>
<dbReference type="Pfam" id="PF00507">
    <property type="entry name" value="Oxidored_q4"/>
    <property type="match status" value="1"/>
</dbReference>
<evidence type="ECO:0000256" key="9">
    <source>
        <dbReference type="ARBA" id="ARBA00049551"/>
    </source>
</evidence>
<evidence type="ECO:0000256" key="8">
    <source>
        <dbReference type="ARBA" id="ARBA00031029"/>
    </source>
</evidence>
<sequence length="115" mass="13351">MLSGVIFTVGLKIPARIKYSFNLILICCLILFTRRLILKKDFKEYLRYECGFERYKINRLPFSLNFFTLSIIFVVFDLEIIILIAIISSPVGLQINTIVLGNIFLIFILLTLLVE</sequence>
<dbReference type="InterPro" id="IPR000440">
    <property type="entry name" value="NADH_UbQ/plastoQ_OxRdtase_su3"/>
</dbReference>
<feature type="transmembrane region" description="Helical" evidence="10">
    <location>
        <begin position="64"/>
        <end position="87"/>
    </location>
</feature>
<dbReference type="STRING" id="36087.A0A077ZJW8"/>
<gene>
    <name evidence="11" type="ORF">TTRE_0000985501</name>
</gene>
<dbReference type="OrthoDB" id="154075at2759"/>
<evidence type="ECO:0000313" key="11">
    <source>
        <dbReference type="EMBL" id="CDW59988.1"/>
    </source>
</evidence>